<sequence length="369" mass="40374">GEETPSPPPLHLQWQLARAGSSTPPPPPPSPPPPRCSPPPPPAATRRKLLLSSTCGTIAPRRRVRHGGAGRPAAPGGKGSAIVVVDSHLHVWASPQQAAERYPYFPGQEPPIRGDVDLLLQCMDEAGVDGALIVQPINHMFDHSLVTSVLKKYPSKFIGCCLANPADDGSGIKQLEHLIVQEKYRAVRFNPNLWPSGQKMTNEVGRSLFAKAGELGAPVGIMVMKGISTYIQEIEELCTDYPKTTVIFDHMAFCKPPMNIEEEKAFTSFLELSRFPQIYVKYSALFRISREAYPYEDTSQLLSRVISSYGANRIMWGSDFPFVVPECGYKGAKEAISHVAGKIPVSSSDLEWILGKTVTQLFQGAWVSA</sequence>
<feature type="region of interest" description="Disordered" evidence="3">
    <location>
        <begin position="16"/>
        <end position="45"/>
    </location>
</feature>
<dbReference type="PANTHER" id="PTHR21240">
    <property type="entry name" value="2-AMINO-3-CARBOXYLMUCONATE-6-SEMIALDEHYDE DECARBOXYLASE"/>
    <property type="match status" value="1"/>
</dbReference>
<dbReference type="InterPro" id="IPR032465">
    <property type="entry name" value="ACMSD"/>
</dbReference>
<dbReference type="SMR" id="A0A0P0W9I9"/>
<reference evidence="5 6" key="2">
    <citation type="journal article" date="2013" name="Plant Cell Physiol.">
        <title>Rice Annotation Project Database (RAP-DB): an integrative and interactive database for rice genomics.</title>
        <authorList>
            <person name="Sakai H."/>
            <person name="Lee S.S."/>
            <person name="Tanaka T."/>
            <person name="Numa H."/>
            <person name="Kim J."/>
            <person name="Kawahara Y."/>
            <person name="Wakimoto H."/>
            <person name="Yang C.C."/>
            <person name="Iwamoto M."/>
            <person name="Abe T."/>
            <person name="Yamada Y."/>
            <person name="Muto A."/>
            <person name="Inokuchi H."/>
            <person name="Ikemura T."/>
            <person name="Matsumoto T."/>
            <person name="Sasaki T."/>
            <person name="Itoh T."/>
        </authorList>
    </citation>
    <scope>NUCLEOTIDE SEQUENCE [LARGE SCALE GENOMIC DNA]</scope>
    <source>
        <strain evidence="6">cv. Nipponbare</strain>
    </source>
</reference>
<dbReference type="OMA" id="AECGYKE"/>
<dbReference type="Gramene" id="Os04t0391900-01">
    <property type="protein sequence ID" value="Os04t0391900-01"/>
    <property type="gene ID" value="Os04g0391900"/>
</dbReference>
<dbReference type="GO" id="GO:0016831">
    <property type="term" value="F:carboxy-lyase activity"/>
    <property type="evidence" value="ECO:0007669"/>
    <property type="project" value="UniProtKB-KW"/>
</dbReference>
<dbReference type="InParanoid" id="A0A0P0W9I9"/>
<reference evidence="6" key="1">
    <citation type="journal article" date="2005" name="Nature">
        <title>The map-based sequence of the rice genome.</title>
        <authorList>
            <consortium name="International rice genome sequencing project (IRGSP)"/>
            <person name="Matsumoto T."/>
            <person name="Wu J."/>
            <person name="Kanamori H."/>
            <person name="Katayose Y."/>
            <person name="Fujisawa M."/>
            <person name="Namiki N."/>
            <person name="Mizuno H."/>
            <person name="Yamamoto K."/>
            <person name="Antonio B.A."/>
            <person name="Baba T."/>
            <person name="Sakata K."/>
            <person name="Nagamura Y."/>
            <person name="Aoki H."/>
            <person name="Arikawa K."/>
            <person name="Arita K."/>
            <person name="Bito T."/>
            <person name="Chiden Y."/>
            <person name="Fujitsuka N."/>
            <person name="Fukunaka R."/>
            <person name="Hamada M."/>
            <person name="Harada C."/>
            <person name="Hayashi A."/>
            <person name="Hijishita S."/>
            <person name="Honda M."/>
            <person name="Hosokawa S."/>
            <person name="Ichikawa Y."/>
            <person name="Idonuma A."/>
            <person name="Iijima M."/>
            <person name="Ikeda M."/>
            <person name="Ikeno M."/>
            <person name="Ito K."/>
            <person name="Ito S."/>
            <person name="Ito T."/>
            <person name="Ito Y."/>
            <person name="Ito Y."/>
            <person name="Iwabuchi A."/>
            <person name="Kamiya K."/>
            <person name="Karasawa W."/>
            <person name="Kurita K."/>
            <person name="Katagiri S."/>
            <person name="Kikuta A."/>
            <person name="Kobayashi H."/>
            <person name="Kobayashi N."/>
            <person name="Machita K."/>
            <person name="Maehara T."/>
            <person name="Masukawa M."/>
            <person name="Mizubayashi T."/>
            <person name="Mukai Y."/>
            <person name="Nagasaki H."/>
            <person name="Nagata Y."/>
            <person name="Naito S."/>
            <person name="Nakashima M."/>
            <person name="Nakama Y."/>
            <person name="Nakamichi Y."/>
            <person name="Nakamura M."/>
            <person name="Meguro A."/>
            <person name="Negishi M."/>
            <person name="Ohta I."/>
            <person name="Ohta T."/>
            <person name="Okamoto M."/>
            <person name="Ono N."/>
            <person name="Saji S."/>
            <person name="Sakaguchi M."/>
            <person name="Sakai K."/>
            <person name="Shibata M."/>
            <person name="Shimokawa T."/>
            <person name="Song J."/>
            <person name="Takazaki Y."/>
            <person name="Terasawa K."/>
            <person name="Tsugane M."/>
            <person name="Tsuji K."/>
            <person name="Ueda S."/>
            <person name="Waki K."/>
            <person name="Yamagata H."/>
            <person name="Yamamoto M."/>
            <person name="Yamamoto S."/>
            <person name="Yamane H."/>
            <person name="Yoshiki S."/>
            <person name="Yoshihara R."/>
            <person name="Yukawa K."/>
            <person name="Zhong H."/>
            <person name="Yano M."/>
            <person name="Yuan Q."/>
            <person name="Ouyang S."/>
            <person name="Liu J."/>
            <person name="Jones K.M."/>
            <person name="Gansberger K."/>
            <person name="Moffat K."/>
            <person name="Hill J."/>
            <person name="Bera J."/>
            <person name="Fadrosh D."/>
            <person name="Jin S."/>
            <person name="Johri S."/>
            <person name="Kim M."/>
            <person name="Overton L."/>
            <person name="Reardon M."/>
            <person name="Tsitrin T."/>
            <person name="Vuong H."/>
            <person name="Weaver B."/>
            <person name="Ciecko A."/>
            <person name="Tallon L."/>
            <person name="Jackson J."/>
            <person name="Pai G."/>
            <person name="Aken S.V."/>
            <person name="Utterback T."/>
            <person name="Reidmuller S."/>
            <person name="Feldblyum T."/>
            <person name="Hsiao J."/>
            <person name="Zismann V."/>
            <person name="Iobst S."/>
            <person name="de Vazeille A.R."/>
            <person name="Buell C.R."/>
            <person name="Ying K."/>
            <person name="Li Y."/>
            <person name="Lu T."/>
            <person name="Huang Y."/>
            <person name="Zhao Q."/>
            <person name="Feng Q."/>
            <person name="Zhang L."/>
            <person name="Zhu J."/>
            <person name="Weng Q."/>
            <person name="Mu J."/>
            <person name="Lu Y."/>
            <person name="Fan D."/>
            <person name="Liu Y."/>
            <person name="Guan J."/>
            <person name="Zhang Y."/>
            <person name="Yu S."/>
            <person name="Liu X."/>
            <person name="Zhang Y."/>
            <person name="Hong G."/>
            <person name="Han B."/>
            <person name="Choisne N."/>
            <person name="Demange N."/>
            <person name="Orjeda G."/>
            <person name="Samain S."/>
            <person name="Cattolico L."/>
            <person name="Pelletier E."/>
            <person name="Couloux A."/>
            <person name="Segurens B."/>
            <person name="Wincker P."/>
            <person name="D'Hont A."/>
            <person name="Scarpelli C."/>
            <person name="Weissenbach J."/>
            <person name="Salanoubat M."/>
            <person name="Quetier F."/>
            <person name="Yu Y."/>
            <person name="Kim H.R."/>
            <person name="Rambo T."/>
            <person name="Currie J."/>
            <person name="Collura K."/>
            <person name="Luo M."/>
            <person name="Yang T."/>
            <person name="Ammiraju J.S.S."/>
            <person name="Engler F."/>
            <person name="Soderlund C."/>
            <person name="Wing R.A."/>
            <person name="Palmer L.E."/>
            <person name="de la Bastide M."/>
            <person name="Spiegel L."/>
            <person name="Nascimento L."/>
            <person name="Zutavern T."/>
            <person name="O'Shaughnessy A."/>
            <person name="Dike S."/>
            <person name="Dedhia N."/>
            <person name="Preston R."/>
            <person name="Balija V."/>
            <person name="McCombie W.R."/>
            <person name="Chow T."/>
            <person name="Chen H."/>
            <person name="Chung M."/>
            <person name="Chen C."/>
            <person name="Shaw J."/>
            <person name="Wu H."/>
            <person name="Hsiao K."/>
            <person name="Chao Y."/>
            <person name="Chu M."/>
            <person name="Cheng C."/>
            <person name="Hour A."/>
            <person name="Lee P."/>
            <person name="Lin S."/>
            <person name="Lin Y."/>
            <person name="Liou J."/>
            <person name="Liu S."/>
            <person name="Hsing Y."/>
            <person name="Raghuvanshi S."/>
            <person name="Mohanty A."/>
            <person name="Bharti A.K."/>
            <person name="Gaur A."/>
            <person name="Gupta V."/>
            <person name="Kumar D."/>
            <person name="Ravi V."/>
            <person name="Vij S."/>
            <person name="Kapur A."/>
            <person name="Khurana P."/>
            <person name="Khurana P."/>
            <person name="Khurana J.P."/>
            <person name="Tyagi A.K."/>
            <person name="Gaikwad K."/>
            <person name="Singh A."/>
            <person name="Dalal V."/>
            <person name="Srivastava S."/>
            <person name="Dixit A."/>
            <person name="Pal A.K."/>
            <person name="Ghazi I.A."/>
            <person name="Yadav M."/>
            <person name="Pandit A."/>
            <person name="Bhargava A."/>
            <person name="Sureshbabu K."/>
            <person name="Batra K."/>
            <person name="Sharma T.R."/>
            <person name="Mohapatra T."/>
            <person name="Singh N.K."/>
            <person name="Messing J."/>
            <person name="Nelson A.B."/>
            <person name="Fuks G."/>
            <person name="Kavchok S."/>
            <person name="Keizer G."/>
            <person name="Linton E."/>
            <person name="Llaca V."/>
            <person name="Song R."/>
            <person name="Tanyolac B."/>
            <person name="Young S."/>
            <person name="Ho-Il K."/>
            <person name="Hahn J.H."/>
            <person name="Sangsakoo G."/>
            <person name="Vanavichit A."/>
            <person name="de Mattos Luiz.A.T."/>
            <person name="Zimmer P.D."/>
            <person name="Malone G."/>
            <person name="Dellagostin O."/>
            <person name="de Oliveira A.C."/>
            <person name="Bevan M."/>
            <person name="Bancroft I."/>
            <person name="Minx P."/>
            <person name="Cordum H."/>
            <person name="Wilson R."/>
            <person name="Cheng Z."/>
            <person name="Jin W."/>
            <person name="Jiang J."/>
            <person name="Leong S.A."/>
            <person name="Iwama H."/>
            <person name="Gojobori T."/>
            <person name="Itoh T."/>
            <person name="Niimura Y."/>
            <person name="Fujii Y."/>
            <person name="Habara T."/>
            <person name="Sakai H."/>
            <person name="Sato Y."/>
            <person name="Wilson G."/>
            <person name="Kumar K."/>
            <person name="McCouch S."/>
            <person name="Juretic N."/>
            <person name="Hoen D."/>
            <person name="Wright S."/>
            <person name="Bruskiewich R."/>
            <person name="Bureau T."/>
            <person name="Miyao A."/>
            <person name="Hirochika H."/>
            <person name="Nishikawa T."/>
            <person name="Kadowaki K."/>
            <person name="Sugiura M."/>
            <person name="Burr B."/>
            <person name="Sasaki T."/>
        </authorList>
    </citation>
    <scope>NUCLEOTIDE SEQUENCE [LARGE SCALE GENOMIC DNA]</scope>
    <source>
        <strain evidence="6">cv. Nipponbare</strain>
    </source>
</reference>
<feature type="compositionally biased region" description="Pro residues" evidence="3">
    <location>
        <begin position="23"/>
        <end position="43"/>
    </location>
</feature>
<evidence type="ECO:0000259" key="4">
    <source>
        <dbReference type="Pfam" id="PF04909"/>
    </source>
</evidence>
<keyword evidence="6" id="KW-1185">Reference proteome</keyword>
<dbReference type="Proteomes" id="UP000059680">
    <property type="component" value="Chromosome 4"/>
</dbReference>
<evidence type="ECO:0000256" key="2">
    <source>
        <dbReference type="RuleBase" id="RU366045"/>
    </source>
</evidence>
<proteinExistence type="evidence at protein level"/>
<protein>
    <submittedName>
        <fullName evidence="5">Os04g0391900 protein</fullName>
    </submittedName>
</protein>
<dbReference type="Pfam" id="PF04909">
    <property type="entry name" value="Amidohydro_2"/>
    <property type="match status" value="1"/>
</dbReference>
<dbReference type="SUPFAM" id="SSF51556">
    <property type="entry name" value="Metallo-dependent hydrolases"/>
    <property type="match status" value="1"/>
</dbReference>
<dbReference type="eggNOG" id="ENOG502QUU3">
    <property type="taxonomic scope" value="Eukaryota"/>
</dbReference>
<comment type="similarity">
    <text evidence="2">Belongs to the metallo-dependent hydrolases superfamily.</text>
</comment>
<keyword evidence="1 2" id="KW-0456">Lyase</keyword>
<dbReference type="EMBL" id="AP014960">
    <property type="protein sequence ID" value="BAS88971.1"/>
    <property type="molecule type" value="Genomic_DNA"/>
</dbReference>
<dbReference type="GO" id="GO:0016787">
    <property type="term" value="F:hydrolase activity"/>
    <property type="evidence" value="ECO:0007669"/>
    <property type="project" value="InterPro"/>
</dbReference>
<dbReference type="PaxDb" id="39947-A0A0P0W9I9"/>
<evidence type="ECO:0007829" key="7">
    <source>
        <dbReference type="PeptideAtlas" id="A0A0P0W9I9"/>
    </source>
</evidence>
<feature type="domain" description="Amidohydrolase-related" evidence="4">
    <location>
        <begin position="85"/>
        <end position="357"/>
    </location>
</feature>
<feature type="non-terminal residue" evidence="5">
    <location>
        <position position="1"/>
    </location>
</feature>
<dbReference type="FunFam" id="3.20.20.140:FF:000052">
    <property type="entry name" value="Catalytic/ hydrolase"/>
    <property type="match status" value="1"/>
</dbReference>
<accession>A0A0P0W9I9</accession>
<dbReference type="Gene3D" id="3.20.20.140">
    <property type="entry name" value="Metal-dependent hydrolases"/>
    <property type="match status" value="1"/>
</dbReference>
<organism evidence="5 6">
    <name type="scientific">Oryza sativa subsp. japonica</name>
    <name type="common">Rice</name>
    <dbReference type="NCBI Taxonomy" id="39947"/>
    <lineage>
        <taxon>Eukaryota</taxon>
        <taxon>Viridiplantae</taxon>
        <taxon>Streptophyta</taxon>
        <taxon>Embryophyta</taxon>
        <taxon>Tracheophyta</taxon>
        <taxon>Spermatophyta</taxon>
        <taxon>Magnoliopsida</taxon>
        <taxon>Liliopsida</taxon>
        <taxon>Poales</taxon>
        <taxon>Poaceae</taxon>
        <taxon>BOP clade</taxon>
        <taxon>Oryzoideae</taxon>
        <taxon>Oryzeae</taxon>
        <taxon>Oryzinae</taxon>
        <taxon>Oryza</taxon>
        <taxon>Oryza sativa</taxon>
    </lineage>
</organism>
<dbReference type="FunCoup" id="A0A0P0W9I9">
    <property type="interactions" value="314"/>
</dbReference>
<dbReference type="PANTHER" id="PTHR21240:SF19">
    <property type="entry name" value="CATALYTIC_ HYDROLASE"/>
    <property type="match status" value="1"/>
</dbReference>
<evidence type="ECO:0000256" key="1">
    <source>
        <dbReference type="ARBA" id="ARBA00023239"/>
    </source>
</evidence>
<evidence type="ECO:0007829" key="8">
    <source>
        <dbReference type="ProteomicsDB" id="A0A0P0W9I9"/>
    </source>
</evidence>
<gene>
    <name evidence="5" type="ordered locus">Os04g0391900</name>
    <name evidence="5" type="ORF">OSNPB_040391900</name>
</gene>
<dbReference type="ExpressionAtlas" id="A0A0P0W9I9">
    <property type="expression patterns" value="baseline and differential"/>
</dbReference>
<evidence type="ECO:0000313" key="6">
    <source>
        <dbReference type="Proteomes" id="UP000059680"/>
    </source>
</evidence>
<reference evidence="5 6" key="3">
    <citation type="journal article" date="2013" name="Rice">
        <title>Improvement of the Oryza sativa Nipponbare reference genome using next generation sequence and optical map data.</title>
        <authorList>
            <person name="Kawahara Y."/>
            <person name="de la Bastide M."/>
            <person name="Hamilton J.P."/>
            <person name="Kanamori H."/>
            <person name="McCombie W.R."/>
            <person name="Ouyang S."/>
            <person name="Schwartz D.C."/>
            <person name="Tanaka T."/>
            <person name="Wu J."/>
            <person name="Zhou S."/>
            <person name="Childs K.L."/>
            <person name="Davidson R.M."/>
            <person name="Lin H."/>
            <person name="Quesada-Ocampo L."/>
            <person name="Vaillancourt B."/>
            <person name="Sakai H."/>
            <person name="Lee S.S."/>
            <person name="Kim J."/>
            <person name="Numa H."/>
            <person name="Itoh T."/>
            <person name="Buell C.R."/>
            <person name="Matsumoto T."/>
        </authorList>
    </citation>
    <scope>NUCLEOTIDE SEQUENCE [LARGE SCALE GENOMIC DNA]</scope>
    <source>
        <strain evidence="6">cv. Nipponbare</strain>
    </source>
</reference>
<dbReference type="InterPro" id="IPR006680">
    <property type="entry name" value="Amidohydro-rel"/>
</dbReference>
<dbReference type="STRING" id="39947.A0A0P0W9I9"/>
<dbReference type="InterPro" id="IPR032466">
    <property type="entry name" value="Metal_Hydrolase"/>
</dbReference>
<name>A0A0P0W9I9_ORYSJ</name>
<evidence type="ECO:0000313" key="5">
    <source>
        <dbReference type="EMBL" id="BAS88971.1"/>
    </source>
</evidence>
<dbReference type="AlphaFoldDB" id="A0A0P0W9I9"/>
<keyword evidence="2" id="KW-0210">Decarboxylase</keyword>
<evidence type="ECO:0000256" key="3">
    <source>
        <dbReference type="SAM" id="MobiDB-lite"/>
    </source>
</evidence>
<keyword evidence="7 8" id="KW-1267">Proteomics identification</keyword>